<dbReference type="EMBL" id="UIVS01000003">
    <property type="protein sequence ID" value="SVP93031.1"/>
    <property type="molecule type" value="Genomic_DNA"/>
</dbReference>
<evidence type="ECO:0000256" key="8">
    <source>
        <dbReference type="ARBA" id="ARBA00038543"/>
    </source>
</evidence>
<evidence type="ECO:0000256" key="4">
    <source>
        <dbReference type="ARBA" id="ARBA00022679"/>
    </source>
</evidence>
<evidence type="ECO:0000313" key="15">
    <source>
        <dbReference type="EMBL" id="SVP93835.1"/>
    </source>
</evidence>
<proteinExistence type="inferred from homology"/>
<dbReference type="Pfam" id="PF00069">
    <property type="entry name" value="Pkinase"/>
    <property type="match status" value="2"/>
</dbReference>
<dbReference type="GO" id="GO:0007165">
    <property type="term" value="P:signal transduction"/>
    <property type="evidence" value="ECO:0007669"/>
    <property type="project" value="TreeGrafter"/>
</dbReference>
<comment type="similarity">
    <text evidence="1">Belongs to the protein kinase superfamily. CMGC Ser/Thr protein kinase family. CDC2/CDKX subfamily.</text>
</comment>
<dbReference type="GO" id="GO:0004693">
    <property type="term" value="F:cyclin-dependent protein serine/threonine kinase activity"/>
    <property type="evidence" value="ECO:0007669"/>
    <property type="project" value="UniProtKB-EC"/>
</dbReference>
<dbReference type="InterPro" id="IPR008271">
    <property type="entry name" value="Ser/Thr_kinase_AS"/>
</dbReference>
<dbReference type="PANTHER" id="PTHR24056">
    <property type="entry name" value="CELL DIVISION PROTEIN KINASE"/>
    <property type="match status" value="1"/>
</dbReference>
<dbReference type="Gene3D" id="1.10.510.10">
    <property type="entry name" value="Transferase(Phosphotransferase) domain 1"/>
    <property type="match status" value="1"/>
</dbReference>
<dbReference type="GO" id="GO:0005737">
    <property type="term" value="C:cytoplasm"/>
    <property type="evidence" value="ECO:0007669"/>
    <property type="project" value="TreeGrafter"/>
</dbReference>
<dbReference type="GO" id="GO:0005524">
    <property type="term" value="F:ATP binding"/>
    <property type="evidence" value="ECO:0007669"/>
    <property type="project" value="UniProtKB-KW"/>
</dbReference>
<sequence>MNQQFESGQHVLNIDILLFVRQMIKNNAELINPSFIINNRKPIIINEYDTDPNKRKLIHNDITHDYKRKKYSFMEHDINFKQYIDSDFKFDGELESSLYYGLPDSLSHMNKRINTEHGDFGRIIKKLRSSINDLINDEIINNAGLSFNNITINQLLQLENLEREEHHVEVDIKQVEKDEEELIDKILELNKESNKIVRMEEDEDIVNIYKWRHVKTLGEGSYGRVYLVSSDLTNERKAFKRIIINKKLNIYMLREMYSLLLLSCSNPFIYKHNCSPYENYEYEHSYNSYSRNFLATCDTKNDNFEHSQYFGVEKNVIELDKIYFGKNRIYLSFPVFDYNLREYSNKYYKNGMEIELVKRIVRQILEGVYICHSNNIIHRDIKPENILISIDEFNINARLIDSDNIKCTHNDMYNTGSIIDDEYIDISSFDDSGEQNFTNSFNFRNRLSNADLFSIPSIDRVILSDFGLSRQLDPDHYYQKNKSNETITIYMFLINNLLELTMEVVTLNYRAPELLLGYNFYSYSIDIWSVGCILIELLTGHNLKVMNRNLGKQLFDENNEFGLLISIFKVFGKPTESEWAQISTFPYLNVEINCNNKYEMFKGLSQDECLVDLLLRMLELNPNKRITAQEAIQHEFFK</sequence>
<dbReference type="InterPro" id="IPR000719">
    <property type="entry name" value="Prot_kinase_dom"/>
</dbReference>
<keyword evidence="5" id="KW-0547">Nucleotide-binding</keyword>
<evidence type="ECO:0000256" key="1">
    <source>
        <dbReference type="ARBA" id="ARBA00006485"/>
    </source>
</evidence>
<dbReference type="EMBL" id="UIVT01000003">
    <property type="protein sequence ID" value="SVP93835.1"/>
    <property type="molecule type" value="Genomic_DNA"/>
</dbReference>
<keyword evidence="3" id="KW-0723">Serine/threonine-protein kinase</keyword>
<comment type="subunit">
    <text evidence="8">May form a complex composed of at least the catalytic subunit CRK2 and a cyclin.</text>
</comment>
<evidence type="ECO:0000256" key="9">
    <source>
        <dbReference type="ARBA" id="ARBA00039612"/>
    </source>
</evidence>
<evidence type="ECO:0000259" key="13">
    <source>
        <dbReference type="PROSITE" id="PS50011"/>
    </source>
</evidence>
<dbReference type="AlphaFoldDB" id="A0A3B0MVQ8"/>
<keyword evidence="7" id="KW-0067">ATP-binding</keyword>
<dbReference type="EC" id="2.7.11.22" evidence="2"/>
<keyword evidence="4" id="KW-0808">Transferase</keyword>
<dbReference type="VEuPathDB" id="PiroplasmaDB:TA17825"/>
<dbReference type="GO" id="GO:0000082">
    <property type="term" value="P:G1/S transition of mitotic cell cycle"/>
    <property type="evidence" value="ECO:0007669"/>
    <property type="project" value="TreeGrafter"/>
</dbReference>
<keyword evidence="12" id="KW-0175">Coiled coil</keyword>
<reference evidence="15" key="1">
    <citation type="submission" date="2018-07" db="EMBL/GenBank/DDBJ databases">
        <authorList>
            <person name="Quirk P.G."/>
            <person name="Krulwich T.A."/>
        </authorList>
    </citation>
    <scope>NUCLEOTIDE SEQUENCE</scope>
    <source>
        <strain evidence="15">Anand</strain>
    </source>
</reference>
<evidence type="ECO:0000256" key="11">
    <source>
        <dbReference type="ARBA" id="ARBA00042858"/>
    </source>
</evidence>
<name>A0A3B0MVQ8_THEAN</name>
<evidence type="ECO:0000256" key="2">
    <source>
        <dbReference type="ARBA" id="ARBA00012425"/>
    </source>
</evidence>
<dbReference type="InterPro" id="IPR050108">
    <property type="entry name" value="CDK"/>
</dbReference>
<feature type="domain" description="Protein kinase" evidence="13">
    <location>
        <begin position="211"/>
        <end position="637"/>
    </location>
</feature>
<dbReference type="SUPFAM" id="SSF56112">
    <property type="entry name" value="Protein kinase-like (PK-like)"/>
    <property type="match status" value="1"/>
</dbReference>
<dbReference type="GO" id="GO:0030332">
    <property type="term" value="F:cyclin binding"/>
    <property type="evidence" value="ECO:0007669"/>
    <property type="project" value="TreeGrafter"/>
</dbReference>
<gene>
    <name evidence="15" type="ORF">TAT_000283000</name>
    <name evidence="14" type="ORF">TAV_000283100</name>
</gene>
<dbReference type="Gene3D" id="3.30.200.20">
    <property type="entry name" value="Phosphorylase Kinase, domain 1"/>
    <property type="match status" value="1"/>
</dbReference>
<dbReference type="PROSITE" id="PS50011">
    <property type="entry name" value="PROTEIN_KINASE_DOM"/>
    <property type="match status" value="1"/>
</dbReference>
<evidence type="ECO:0000256" key="3">
    <source>
        <dbReference type="ARBA" id="ARBA00022527"/>
    </source>
</evidence>
<keyword evidence="6 15" id="KW-0418">Kinase</keyword>
<dbReference type="SMART" id="SM00220">
    <property type="entry name" value="S_TKc"/>
    <property type="match status" value="1"/>
</dbReference>
<organism evidence="15">
    <name type="scientific">Theileria annulata</name>
    <dbReference type="NCBI Taxonomy" id="5874"/>
    <lineage>
        <taxon>Eukaryota</taxon>
        <taxon>Sar</taxon>
        <taxon>Alveolata</taxon>
        <taxon>Apicomplexa</taxon>
        <taxon>Aconoidasida</taxon>
        <taxon>Piroplasmida</taxon>
        <taxon>Theileriidae</taxon>
        <taxon>Theileria</taxon>
    </lineage>
</organism>
<evidence type="ECO:0000256" key="12">
    <source>
        <dbReference type="SAM" id="Coils"/>
    </source>
</evidence>
<protein>
    <recommendedName>
        <fullName evidence="9">Cyclin-dependent kinase 2 homolog</fullName>
        <ecNumber evidence="2">2.7.11.22</ecNumber>
    </recommendedName>
    <alternativeName>
        <fullName evidence="10">Cell division control protein 2 homolog</fullName>
    </alternativeName>
    <alternativeName>
        <fullName evidence="11">cdc2-related kinase 2</fullName>
    </alternativeName>
</protein>
<evidence type="ECO:0000256" key="10">
    <source>
        <dbReference type="ARBA" id="ARBA00041902"/>
    </source>
</evidence>
<dbReference type="InterPro" id="IPR011009">
    <property type="entry name" value="Kinase-like_dom_sf"/>
</dbReference>
<feature type="coiled-coil region" evidence="12">
    <location>
        <begin position="158"/>
        <end position="192"/>
    </location>
</feature>
<dbReference type="GO" id="GO:0010468">
    <property type="term" value="P:regulation of gene expression"/>
    <property type="evidence" value="ECO:0007669"/>
    <property type="project" value="TreeGrafter"/>
</dbReference>
<dbReference type="PROSITE" id="PS00108">
    <property type="entry name" value="PROTEIN_KINASE_ST"/>
    <property type="match status" value="1"/>
</dbReference>
<dbReference type="GO" id="GO:0005634">
    <property type="term" value="C:nucleus"/>
    <property type="evidence" value="ECO:0007669"/>
    <property type="project" value="TreeGrafter"/>
</dbReference>
<evidence type="ECO:0000256" key="6">
    <source>
        <dbReference type="ARBA" id="ARBA00022777"/>
    </source>
</evidence>
<dbReference type="PANTHER" id="PTHR24056:SF254">
    <property type="entry name" value="CYCLIN-DEPENDENT KINASE 2"/>
    <property type="match status" value="1"/>
</dbReference>
<evidence type="ECO:0000313" key="14">
    <source>
        <dbReference type="EMBL" id="SVP93031.1"/>
    </source>
</evidence>
<dbReference type="GO" id="GO:0000307">
    <property type="term" value="C:cyclin-dependent protein kinase holoenzyme complex"/>
    <property type="evidence" value="ECO:0007669"/>
    <property type="project" value="TreeGrafter"/>
</dbReference>
<accession>A0A3B0MVQ8</accession>
<evidence type="ECO:0000256" key="5">
    <source>
        <dbReference type="ARBA" id="ARBA00022741"/>
    </source>
</evidence>
<dbReference type="GO" id="GO:0010389">
    <property type="term" value="P:regulation of G2/M transition of mitotic cell cycle"/>
    <property type="evidence" value="ECO:0007669"/>
    <property type="project" value="TreeGrafter"/>
</dbReference>
<evidence type="ECO:0000256" key="7">
    <source>
        <dbReference type="ARBA" id="ARBA00022840"/>
    </source>
</evidence>